<dbReference type="GO" id="GO:0003796">
    <property type="term" value="F:lysozyme activity"/>
    <property type="evidence" value="ECO:0007669"/>
    <property type="project" value="InterPro"/>
</dbReference>
<dbReference type="Pfam" id="PF01183">
    <property type="entry name" value="Glyco_hydro_25"/>
    <property type="match status" value="1"/>
</dbReference>
<dbReference type="InterPro" id="IPR017853">
    <property type="entry name" value="GH"/>
</dbReference>
<keyword evidence="2" id="KW-0378">Hydrolase</keyword>
<evidence type="ECO:0000256" key="1">
    <source>
        <dbReference type="ARBA" id="ARBA00010646"/>
    </source>
</evidence>
<dbReference type="PANTHER" id="PTHR34135:SF2">
    <property type="entry name" value="LYSOZYME"/>
    <property type="match status" value="1"/>
</dbReference>
<reference evidence="2" key="1">
    <citation type="journal article" date="2021" name="PeerJ">
        <title>Extensive microbial diversity within the chicken gut microbiome revealed by metagenomics and culture.</title>
        <authorList>
            <person name="Gilroy R."/>
            <person name="Ravi A."/>
            <person name="Getino M."/>
            <person name="Pursley I."/>
            <person name="Horton D.L."/>
            <person name="Alikhan N.F."/>
            <person name="Baker D."/>
            <person name="Gharbi K."/>
            <person name="Hall N."/>
            <person name="Watson M."/>
            <person name="Adriaenssens E.M."/>
            <person name="Foster-Nyarko E."/>
            <person name="Jarju S."/>
            <person name="Secka A."/>
            <person name="Antonio M."/>
            <person name="Oren A."/>
            <person name="Chaudhuri R.R."/>
            <person name="La Ragione R."/>
            <person name="Hildebrand F."/>
            <person name="Pallen M.J."/>
        </authorList>
    </citation>
    <scope>NUCLEOTIDE SEQUENCE</scope>
    <source>
        <strain evidence="2">421</strain>
    </source>
</reference>
<dbReference type="Proteomes" id="UP000824205">
    <property type="component" value="Unassembled WGS sequence"/>
</dbReference>
<dbReference type="CDD" id="cd06414">
    <property type="entry name" value="GH25_LytC-like"/>
    <property type="match status" value="1"/>
</dbReference>
<dbReference type="GO" id="GO:0016998">
    <property type="term" value="P:cell wall macromolecule catabolic process"/>
    <property type="evidence" value="ECO:0007669"/>
    <property type="project" value="InterPro"/>
</dbReference>
<protein>
    <submittedName>
        <fullName evidence="2">Glycoside hydrolase family 25 protein</fullName>
    </submittedName>
</protein>
<dbReference type="Gene3D" id="3.20.20.80">
    <property type="entry name" value="Glycosidases"/>
    <property type="match status" value="1"/>
</dbReference>
<reference evidence="2" key="2">
    <citation type="submission" date="2021-04" db="EMBL/GenBank/DDBJ databases">
        <authorList>
            <person name="Gilroy R."/>
        </authorList>
    </citation>
    <scope>NUCLEOTIDE SEQUENCE</scope>
    <source>
        <strain evidence="2">421</strain>
    </source>
</reference>
<comment type="similarity">
    <text evidence="1">Belongs to the glycosyl hydrolase 25 family.</text>
</comment>
<dbReference type="InterPro" id="IPR002053">
    <property type="entry name" value="Glyco_hydro_25"/>
</dbReference>
<dbReference type="AlphaFoldDB" id="A0A9D1REA6"/>
<dbReference type="PANTHER" id="PTHR34135">
    <property type="entry name" value="LYSOZYME"/>
    <property type="match status" value="1"/>
</dbReference>
<evidence type="ECO:0000313" key="3">
    <source>
        <dbReference type="Proteomes" id="UP000824205"/>
    </source>
</evidence>
<organism evidence="2 3">
    <name type="scientific">Candidatus Eubacterium faecipullorum</name>
    <dbReference type="NCBI Taxonomy" id="2838571"/>
    <lineage>
        <taxon>Bacteria</taxon>
        <taxon>Bacillati</taxon>
        <taxon>Bacillota</taxon>
        <taxon>Clostridia</taxon>
        <taxon>Eubacteriales</taxon>
        <taxon>Eubacteriaceae</taxon>
        <taxon>Eubacterium</taxon>
    </lineage>
</organism>
<comment type="caution">
    <text evidence="2">The sequence shown here is derived from an EMBL/GenBank/DDBJ whole genome shotgun (WGS) entry which is preliminary data.</text>
</comment>
<sequence>MSKKPHIKLISLRALRSKKARALLTAAILLLIAVLCAAAIFSSRSGAQKPALFETDAEYVEGIDVSSHNGQIDWQAVAGATDFAVIRAGYRGYGTGRIVEDTLFAENLRGANDAGIPAGVYFYSQAITPAEAREEARFVLELIDGYALELPVFIDFEYAHGEDGELTGRLYEAALSSADAAEIINAFCEVITHAGRYSGVYSSSSMLNLHVSTSKLHDELYIWVADYNGAVSYLGAYDIWQYTKSGECDGVNSKSVDLNYWFVNH</sequence>
<name>A0A9D1REA6_9FIRM</name>
<dbReference type="EMBL" id="DXGE01000032">
    <property type="protein sequence ID" value="HIW86269.1"/>
    <property type="molecule type" value="Genomic_DNA"/>
</dbReference>
<accession>A0A9D1REA6</accession>
<dbReference type="GO" id="GO:0016052">
    <property type="term" value="P:carbohydrate catabolic process"/>
    <property type="evidence" value="ECO:0007669"/>
    <property type="project" value="TreeGrafter"/>
</dbReference>
<dbReference type="SUPFAM" id="SSF51445">
    <property type="entry name" value="(Trans)glycosidases"/>
    <property type="match status" value="1"/>
</dbReference>
<proteinExistence type="inferred from homology"/>
<gene>
    <name evidence="2" type="ORF">IAA48_07220</name>
</gene>
<dbReference type="GO" id="GO:0009253">
    <property type="term" value="P:peptidoglycan catabolic process"/>
    <property type="evidence" value="ECO:0007669"/>
    <property type="project" value="InterPro"/>
</dbReference>
<evidence type="ECO:0000313" key="2">
    <source>
        <dbReference type="EMBL" id="HIW86269.1"/>
    </source>
</evidence>
<dbReference type="PROSITE" id="PS51904">
    <property type="entry name" value="GLYCOSYL_HYDROL_F25_2"/>
    <property type="match status" value="1"/>
</dbReference>